<gene>
    <name evidence="6" type="ORF">CYMTET_46293</name>
</gene>
<evidence type="ECO:0000313" key="6">
    <source>
        <dbReference type="EMBL" id="KAK3244082.1"/>
    </source>
</evidence>
<comment type="caution">
    <text evidence="6">The sequence shown here is derived from an EMBL/GenBank/DDBJ whole genome shotgun (WGS) entry which is preliminary data.</text>
</comment>
<evidence type="ECO:0000256" key="5">
    <source>
        <dbReference type="SAM" id="Phobius"/>
    </source>
</evidence>
<dbReference type="PANTHER" id="PTHR11132">
    <property type="entry name" value="SOLUTE CARRIER FAMILY 35"/>
    <property type="match status" value="1"/>
</dbReference>
<dbReference type="Proteomes" id="UP001190700">
    <property type="component" value="Unassembled WGS sequence"/>
</dbReference>
<accession>A0AAE0BWJ5</accession>
<organism evidence="6 7">
    <name type="scientific">Cymbomonas tetramitiformis</name>
    <dbReference type="NCBI Taxonomy" id="36881"/>
    <lineage>
        <taxon>Eukaryota</taxon>
        <taxon>Viridiplantae</taxon>
        <taxon>Chlorophyta</taxon>
        <taxon>Pyramimonadophyceae</taxon>
        <taxon>Pyramimonadales</taxon>
        <taxon>Pyramimonadaceae</taxon>
        <taxon>Cymbomonas</taxon>
    </lineage>
</organism>
<evidence type="ECO:0000256" key="2">
    <source>
        <dbReference type="ARBA" id="ARBA00022692"/>
    </source>
</evidence>
<dbReference type="PROSITE" id="PS51257">
    <property type="entry name" value="PROKAR_LIPOPROTEIN"/>
    <property type="match status" value="1"/>
</dbReference>
<evidence type="ECO:0008006" key="8">
    <source>
        <dbReference type="Google" id="ProtNLM"/>
    </source>
</evidence>
<dbReference type="EMBL" id="LGRX02032307">
    <property type="protein sequence ID" value="KAK3244082.1"/>
    <property type="molecule type" value="Genomic_DNA"/>
</dbReference>
<keyword evidence="2 5" id="KW-0812">Transmembrane</keyword>
<keyword evidence="7" id="KW-1185">Reference proteome</keyword>
<feature type="transmembrane region" description="Helical" evidence="5">
    <location>
        <begin position="12"/>
        <end position="31"/>
    </location>
</feature>
<evidence type="ECO:0000313" key="7">
    <source>
        <dbReference type="Proteomes" id="UP001190700"/>
    </source>
</evidence>
<dbReference type="InterPro" id="IPR050186">
    <property type="entry name" value="TPT_transporter"/>
</dbReference>
<comment type="subcellular location">
    <subcellularLocation>
        <location evidence="1">Membrane</location>
        <topology evidence="1">Multi-pass membrane protein</topology>
    </subcellularLocation>
</comment>
<proteinExistence type="predicted"/>
<evidence type="ECO:0000256" key="1">
    <source>
        <dbReference type="ARBA" id="ARBA00004141"/>
    </source>
</evidence>
<sequence length="130" mass="14264">MVRLQHLTRTSFWVCFGSSCASAFVLNWATYLCTLENDSLTTSVVGRTKSIFQTLGGLFAFGDVRIGVINLVGVAVNSGGIGWYTYEKYLEHMARLSKLSNSRSEECLPLAERGELMSPKTQSTGATARK</sequence>
<reference evidence="6 7" key="1">
    <citation type="journal article" date="2015" name="Genome Biol. Evol.">
        <title>Comparative Genomics of a Bacterivorous Green Alga Reveals Evolutionary Causalities and Consequences of Phago-Mixotrophic Mode of Nutrition.</title>
        <authorList>
            <person name="Burns J.A."/>
            <person name="Paasch A."/>
            <person name="Narechania A."/>
            <person name="Kim E."/>
        </authorList>
    </citation>
    <scope>NUCLEOTIDE SEQUENCE [LARGE SCALE GENOMIC DNA]</scope>
    <source>
        <strain evidence="6 7">PLY_AMNH</strain>
    </source>
</reference>
<keyword evidence="3 5" id="KW-1133">Transmembrane helix</keyword>
<evidence type="ECO:0000256" key="4">
    <source>
        <dbReference type="ARBA" id="ARBA00023136"/>
    </source>
</evidence>
<protein>
    <recommendedName>
        <fullName evidence="8">Sugar phosphate transporter domain-containing protein</fullName>
    </recommendedName>
</protein>
<feature type="transmembrane region" description="Helical" evidence="5">
    <location>
        <begin position="66"/>
        <end position="86"/>
    </location>
</feature>
<name>A0AAE0BWJ5_9CHLO</name>
<dbReference type="AlphaFoldDB" id="A0AAE0BWJ5"/>
<evidence type="ECO:0000256" key="3">
    <source>
        <dbReference type="ARBA" id="ARBA00022989"/>
    </source>
</evidence>
<keyword evidence="4 5" id="KW-0472">Membrane</keyword>
<dbReference type="GO" id="GO:0016020">
    <property type="term" value="C:membrane"/>
    <property type="evidence" value="ECO:0007669"/>
    <property type="project" value="UniProtKB-SubCell"/>
</dbReference>